<sequence length="37" mass="4120">MLKLRLIGLTLLAFSAATAVHAEEKRYVSDELNTWGT</sequence>
<evidence type="ECO:0000313" key="3">
    <source>
        <dbReference type="Proteomes" id="UP000255106"/>
    </source>
</evidence>
<protein>
    <submittedName>
        <fullName evidence="2">SH3 domain protein</fullName>
    </submittedName>
</protein>
<name>A0A377LUR5_ENTCL</name>
<dbReference type="AlphaFoldDB" id="A0A377LUR5"/>
<dbReference type="EMBL" id="UGJB01000004">
    <property type="protein sequence ID" value="STQ09231.1"/>
    <property type="molecule type" value="Genomic_DNA"/>
</dbReference>
<keyword evidence="1" id="KW-0732">Signal</keyword>
<evidence type="ECO:0000313" key="2">
    <source>
        <dbReference type="EMBL" id="STQ09231.1"/>
    </source>
</evidence>
<gene>
    <name evidence="2" type="ORF">NCTC10005_01935</name>
</gene>
<reference evidence="2 3" key="1">
    <citation type="submission" date="2018-06" db="EMBL/GenBank/DDBJ databases">
        <authorList>
            <consortium name="Pathogen Informatics"/>
            <person name="Doyle S."/>
        </authorList>
    </citation>
    <scope>NUCLEOTIDE SEQUENCE [LARGE SCALE GENOMIC DNA]</scope>
    <source>
        <strain evidence="2 3">NCTC10005</strain>
    </source>
</reference>
<feature type="chain" id="PRO_5016589635" evidence="1">
    <location>
        <begin position="23"/>
        <end position="37"/>
    </location>
</feature>
<dbReference type="Proteomes" id="UP000255106">
    <property type="component" value="Unassembled WGS sequence"/>
</dbReference>
<feature type="signal peptide" evidence="1">
    <location>
        <begin position="1"/>
        <end position="22"/>
    </location>
</feature>
<proteinExistence type="predicted"/>
<evidence type="ECO:0000256" key="1">
    <source>
        <dbReference type="SAM" id="SignalP"/>
    </source>
</evidence>
<accession>A0A377LUR5</accession>
<organism evidence="2 3">
    <name type="scientific">Enterobacter cloacae</name>
    <dbReference type="NCBI Taxonomy" id="550"/>
    <lineage>
        <taxon>Bacteria</taxon>
        <taxon>Pseudomonadati</taxon>
        <taxon>Pseudomonadota</taxon>
        <taxon>Gammaproteobacteria</taxon>
        <taxon>Enterobacterales</taxon>
        <taxon>Enterobacteriaceae</taxon>
        <taxon>Enterobacter</taxon>
        <taxon>Enterobacter cloacae complex</taxon>
    </lineage>
</organism>